<reference evidence="8 9" key="1">
    <citation type="submission" date="2019-03" db="EMBL/GenBank/DDBJ databases">
        <title>Genomic Encyclopedia of Type Strains, Phase III (KMG-III): the genomes of soil and plant-associated and newly described type strains.</title>
        <authorList>
            <person name="Whitman W."/>
        </authorList>
    </citation>
    <scope>NUCLEOTIDE SEQUENCE [LARGE SCALE GENOMIC DNA]</scope>
    <source>
        <strain evidence="8 9">VKMAc-2574</strain>
    </source>
</reference>
<dbReference type="PANTHER" id="PTHR35007:SF3">
    <property type="entry name" value="POSSIBLE CONSERVED ALANINE RICH MEMBRANE PROTEIN"/>
    <property type="match status" value="1"/>
</dbReference>
<evidence type="ECO:0000256" key="1">
    <source>
        <dbReference type="ARBA" id="ARBA00004651"/>
    </source>
</evidence>
<organism evidence="8 9">
    <name type="scientific">Kribbella pratensis</name>
    <dbReference type="NCBI Taxonomy" id="2512112"/>
    <lineage>
        <taxon>Bacteria</taxon>
        <taxon>Bacillati</taxon>
        <taxon>Actinomycetota</taxon>
        <taxon>Actinomycetes</taxon>
        <taxon>Propionibacteriales</taxon>
        <taxon>Kribbellaceae</taxon>
        <taxon>Kribbella</taxon>
    </lineage>
</organism>
<dbReference type="Pfam" id="PF00482">
    <property type="entry name" value="T2SSF"/>
    <property type="match status" value="1"/>
</dbReference>
<dbReference type="Proteomes" id="UP000295060">
    <property type="component" value="Unassembled WGS sequence"/>
</dbReference>
<evidence type="ECO:0000313" key="9">
    <source>
        <dbReference type="Proteomes" id="UP000295060"/>
    </source>
</evidence>
<name>A0ABY2FFT8_9ACTN</name>
<feature type="transmembrane region" description="Helical" evidence="6">
    <location>
        <begin position="45"/>
        <end position="72"/>
    </location>
</feature>
<evidence type="ECO:0000259" key="7">
    <source>
        <dbReference type="Pfam" id="PF00482"/>
    </source>
</evidence>
<keyword evidence="3 6" id="KW-0812">Transmembrane</keyword>
<comment type="caution">
    <text evidence="8">The sequence shown here is derived from an EMBL/GenBank/DDBJ whole genome shotgun (WGS) entry which is preliminary data.</text>
</comment>
<keyword evidence="2" id="KW-1003">Cell membrane</keyword>
<evidence type="ECO:0000313" key="8">
    <source>
        <dbReference type="EMBL" id="TDW90242.1"/>
    </source>
</evidence>
<keyword evidence="4 6" id="KW-1133">Transmembrane helix</keyword>
<comment type="subcellular location">
    <subcellularLocation>
        <location evidence="1">Cell membrane</location>
        <topology evidence="1">Multi-pass membrane protein</topology>
    </subcellularLocation>
</comment>
<accession>A0ABY2FFT8</accession>
<dbReference type="EMBL" id="SODU01000002">
    <property type="protein sequence ID" value="TDW90242.1"/>
    <property type="molecule type" value="Genomic_DNA"/>
</dbReference>
<feature type="transmembrane region" description="Helical" evidence="6">
    <location>
        <begin position="208"/>
        <end position="228"/>
    </location>
</feature>
<dbReference type="PANTHER" id="PTHR35007">
    <property type="entry name" value="INTEGRAL MEMBRANE PROTEIN-RELATED"/>
    <property type="match status" value="1"/>
</dbReference>
<keyword evidence="9" id="KW-1185">Reference proteome</keyword>
<keyword evidence="5 6" id="KW-0472">Membrane</keyword>
<sequence>MLHALTAAAAVALSTYFLIPPRPNLRRLTPPQPRVRRHSPRSHGLAATAVALSALALIGLPWGLIPAAIAYYSIPRALSRLEPATTKQRNARIARDLPLAIDLVTACLRAGRPPQHALTLVAEALPGPLADVFTKIAHHLALGADPTTAWAHLHTEPACAPIARAITRSLRSGAPLTKTLEHLADETRRAHHHTADQQARAAESRATLPLGLCFLPAFVLLSIVPTIADSLIPYLLRP</sequence>
<evidence type="ECO:0000256" key="2">
    <source>
        <dbReference type="ARBA" id="ARBA00022475"/>
    </source>
</evidence>
<evidence type="ECO:0000256" key="3">
    <source>
        <dbReference type="ARBA" id="ARBA00022692"/>
    </source>
</evidence>
<proteinExistence type="predicted"/>
<protein>
    <submittedName>
        <fullName evidence="8">Type II secretion system (T2SS) protein F</fullName>
    </submittedName>
</protein>
<evidence type="ECO:0000256" key="6">
    <source>
        <dbReference type="SAM" id="Phobius"/>
    </source>
</evidence>
<gene>
    <name evidence="8" type="ORF">EV137_4054</name>
</gene>
<evidence type="ECO:0000256" key="4">
    <source>
        <dbReference type="ARBA" id="ARBA00022989"/>
    </source>
</evidence>
<dbReference type="InterPro" id="IPR018076">
    <property type="entry name" value="T2SS_GspF_dom"/>
</dbReference>
<evidence type="ECO:0000256" key="5">
    <source>
        <dbReference type="ARBA" id="ARBA00023136"/>
    </source>
</evidence>
<feature type="domain" description="Type II secretion system protein GspF" evidence="7">
    <location>
        <begin position="101"/>
        <end position="221"/>
    </location>
</feature>